<protein>
    <recommendedName>
        <fullName evidence="1">Carboxylesterase type B domain-containing protein</fullName>
    </recommendedName>
</protein>
<dbReference type="Proteomes" id="UP001152622">
    <property type="component" value="Chromosome 1"/>
</dbReference>
<organism evidence="2 3">
    <name type="scientific">Synaphobranchus kaupii</name>
    <name type="common">Kaup's arrowtooth eel</name>
    <dbReference type="NCBI Taxonomy" id="118154"/>
    <lineage>
        <taxon>Eukaryota</taxon>
        <taxon>Metazoa</taxon>
        <taxon>Chordata</taxon>
        <taxon>Craniata</taxon>
        <taxon>Vertebrata</taxon>
        <taxon>Euteleostomi</taxon>
        <taxon>Actinopterygii</taxon>
        <taxon>Neopterygii</taxon>
        <taxon>Teleostei</taxon>
        <taxon>Anguilliformes</taxon>
        <taxon>Synaphobranchidae</taxon>
        <taxon>Synaphobranchus</taxon>
    </lineage>
</organism>
<dbReference type="Gene3D" id="3.40.50.1820">
    <property type="entry name" value="alpha/beta hydrolase"/>
    <property type="match status" value="1"/>
</dbReference>
<dbReference type="AlphaFoldDB" id="A0A9Q1GCX7"/>
<dbReference type="InterPro" id="IPR029058">
    <property type="entry name" value="AB_hydrolase_fold"/>
</dbReference>
<dbReference type="EMBL" id="JAINUF010000001">
    <property type="protein sequence ID" value="KAJ8381368.1"/>
    <property type="molecule type" value="Genomic_DNA"/>
</dbReference>
<feature type="domain" description="Carboxylesterase type B" evidence="1">
    <location>
        <begin position="26"/>
        <end position="151"/>
    </location>
</feature>
<dbReference type="Pfam" id="PF00135">
    <property type="entry name" value="COesterase"/>
    <property type="match status" value="1"/>
</dbReference>
<keyword evidence="3" id="KW-1185">Reference proteome</keyword>
<sequence length="201" mass="22244">MRLLAFIYLRSPALLKSLAPGSSPLAAESGLLQIVTDYIFLCPARKAARMGVASGSNVWMYVFDHAAADHQVWRGLAFCYGHACHGAELPFLFNSASVANFTLTLPEKLLANRMVCFWGAFAHGGDPRAGPEETSFCRQQRPPVWPRYLDTSGWLVMNFTVPSHPPDGHLGPHLRLLGQAGYLLALYPRRLAGNYHHLWPS</sequence>
<evidence type="ECO:0000313" key="3">
    <source>
        <dbReference type="Proteomes" id="UP001152622"/>
    </source>
</evidence>
<dbReference type="SUPFAM" id="SSF53474">
    <property type="entry name" value="alpha/beta-Hydrolases"/>
    <property type="match status" value="1"/>
</dbReference>
<proteinExistence type="predicted"/>
<reference evidence="2" key="1">
    <citation type="journal article" date="2023" name="Science">
        <title>Genome structures resolve the early diversification of teleost fishes.</title>
        <authorList>
            <person name="Parey E."/>
            <person name="Louis A."/>
            <person name="Montfort J."/>
            <person name="Bouchez O."/>
            <person name="Roques C."/>
            <person name="Iampietro C."/>
            <person name="Lluch J."/>
            <person name="Castinel A."/>
            <person name="Donnadieu C."/>
            <person name="Desvignes T."/>
            <person name="Floi Bucao C."/>
            <person name="Jouanno E."/>
            <person name="Wen M."/>
            <person name="Mejri S."/>
            <person name="Dirks R."/>
            <person name="Jansen H."/>
            <person name="Henkel C."/>
            <person name="Chen W.J."/>
            <person name="Zahm M."/>
            <person name="Cabau C."/>
            <person name="Klopp C."/>
            <person name="Thompson A.W."/>
            <person name="Robinson-Rechavi M."/>
            <person name="Braasch I."/>
            <person name="Lecointre G."/>
            <person name="Bobe J."/>
            <person name="Postlethwait J.H."/>
            <person name="Berthelot C."/>
            <person name="Roest Crollius H."/>
            <person name="Guiguen Y."/>
        </authorList>
    </citation>
    <scope>NUCLEOTIDE SEQUENCE</scope>
    <source>
        <strain evidence="2">WJC10195</strain>
    </source>
</reference>
<dbReference type="PANTHER" id="PTHR45570:SF1">
    <property type="entry name" value="CARBOXYLIC ESTER HYDROLASE"/>
    <property type="match status" value="1"/>
</dbReference>
<dbReference type="PANTHER" id="PTHR45570">
    <property type="entry name" value="CARBOXYLIC ESTER HYDROLASE"/>
    <property type="match status" value="1"/>
</dbReference>
<name>A0A9Q1GCX7_SYNKA</name>
<dbReference type="OrthoDB" id="3200163at2759"/>
<evidence type="ECO:0000313" key="2">
    <source>
        <dbReference type="EMBL" id="KAJ8381368.1"/>
    </source>
</evidence>
<dbReference type="InterPro" id="IPR002018">
    <property type="entry name" value="CarbesteraseB"/>
</dbReference>
<comment type="caution">
    <text evidence="2">The sequence shown here is derived from an EMBL/GenBank/DDBJ whole genome shotgun (WGS) entry which is preliminary data.</text>
</comment>
<evidence type="ECO:0000259" key="1">
    <source>
        <dbReference type="Pfam" id="PF00135"/>
    </source>
</evidence>
<gene>
    <name evidence="2" type="ORF">SKAU_G00021460</name>
</gene>
<accession>A0A9Q1GCX7</accession>